<dbReference type="Gene3D" id="4.10.60.10">
    <property type="entry name" value="Zinc finger, CCHC-type"/>
    <property type="match status" value="1"/>
</dbReference>
<evidence type="ECO:0000313" key="2">
    <source>
        <dbReference type="Proteomes" id="UP000268014"/>
    </source>
</evidence>
<sequence>MEMENRQENNVKSTGISHTKFKITQFGKNGTRKVSRSCFARGKPGHVARDCRAPQSQAVTVKVVTAVAEAEGAKTDKEFGDYVG</sequence>
<dbReference type="EMBL" id="UZAF01019545">
    <property type="protein sequence ID" value="VDO61294.1"/>
    <property type="molecule type" value="Genomic_DNA"/>
</dbReference>
<protein>
    <submittedName>
        <fullName evidence="3">CCHC-type domain-containing protein</fullName>
    </submittedName>
</protein>
<dbReference type="GO" id="GO:0008270">
    <property type="term" value="F:zinc ion binding"/>
    <property type="evidence" value="ECO:0007669"/>
    <property type="project" value="InterPro"/>
</dbReference>
<reference evidence="3" key="1">
    <citation type="submission" date="2017-02" db="UniProtKB">
        <authorList>
            <consortium name="WormBaseParasite"/>
        </authorList>
    </citation>
    <scope>IDENTIFICATION</scope>
</reference>
<accession>A0A0N4WXZ5</accession>
<dbReference type="SUPFAM" id="SSF57756">
    <property type="entry name" value="Retrovirus zinc finger-like domains"/>
    <property type="match status" value="1"/>
</dbReference>
<dbReference type="AlphaFoldDB" id="A0A0N4WXZ5"/>
<dbReference type="GO" id="GO:0003676">
    <property type="term" value="F:nucleic acid binding"/>
    <property type="evidence" value="ECO:0007669"/>
    <property type="project" value="InterPro"/>
</dbReference>
<name>A0A0N4WXZ5_HAEPC</name>
<dbReference type="InterPro" id="IPR036875">
    <property type="entry name" value="Znf_CCHC_sf"/>
</dbReference>
<dbReference type="WBParaSite" id="HPLM_0001671401-mRNA-1">
    <property type="protein sequence ID" value="HPLM_0001671401-mRNA-1"/>
    <property type="gene ID" value="HPLM_0001671401"/>
</dbReference>
<proteinExistence type="predicted"/>
<gene>
    <name evidence="1" type="ORF">HPLM_LOCUS16706</name>
</gene>
<evidence type="ECO:0000313" key="1">
    <source>
        <dbReference type="EMBL" id="VDO61294.1"/>
    </source>
</evidence>
<organism evidence="3">
    <name type="scientific">Haemonchus placei</name>
    <name type="common">Barber's pole worm</name>
    <dbReference type="NCBI Taxonomy" id="6290"/>
    <lineage>
        <taxon>Eukaryota</taxon>
        <taxon>Metazoa</taxon>
        <taxon>Ecdysozoa</taxon>
        <taxon>Nematoda</taxon>
        <taxon>Chromadorea</taxon>
        <taxon>Rhabditida</taxon>
        <taxon>Rhabditina</taxon>
        <taxon>Rhabditomorpha</taxon>
        <taxon>Strongyloidea</taxon>
        <taxon>Trichostrongylidae</taxon>
        <taxon>Haemonchus</taxon>
    </lineage>
</organism>
<evidence type="ECO:0000313" key="3">
    <source>
        <dbReference type="WBParaSite" id="HPLM_0001671401-mRNA-1"/>
    </source>
</evidence>
<reference evidence="1 2" key="2">
    <citation type="submission" date="2018-11" db="EMBL/GenBank/DDBJ databases">
        <authorList>
            <consortium name="Pathogen Informatics"/>
        </authorList>
    </citation>
    <scope>NUCLEOTIDE SEQUENCE [LARGE SCALE GENOMIC DNA]</scope>
    <source>
        <strain evidence="1 2">MHpl1</strain>
    </source>
</reference>
<keyword evidence="2" id="KW-1185">Reference proteome</keyword>
<dbReference type="Proteomes" id="UP000268014">
    <property type="component" value="Unassembled WGS sequence"/>
</dbReference>